<evidence type="ECO:0000256" key="1">
    <source>
        <dbReference type="ARBA" id="ARBA00004561"/>
    </source>
</evidence>
<dbReference type="GO" id="GO:0009289">
    <property type="term" value="C:pilus"/>
    <property type="evidence" value="ECO:0007669"/>
    <property type="project" value="UniProtKB-SubCell"/>
</dbReference>
<organism evidence="4 5">
    <name type="scientific">Morganella morganii</name>
    <name type="common">Proteus morganii</name>
    <dbReference type="NCBI Taxonomy" id="582"/>
    <lineage>
        <taxon>Bacteria</taxon>
        <taxon>Pseudomonadati</taxon>
        <taxon>Pseudomonadota</taxon>
        <taxon>Gammaproteobacteria</taxon>
        <taxon>Enterobacterales</taxon>
        <taxon>Morganellaceae</taxon>
        <taxon>Morganella</taxon>
    </lineage>
</organism>
<comment type="subcellular location">
    <subcellularLocation>
        <location evidence="1">Fimbrium</location>
    </subcellularLocation>
</comment>
<dbReference type="InterPro" id="IPR008966">
    <property type="entry name" value="Adhesion_dom_sf"/>
</dbReference>
<proteinExistence type="inferred from homology"/>
<dbReference type="InterPro" id="IPR036937">
    <property type="entry name" value="Adhesion_dom_fimbrial_sf"/>
</dbReference>
<reference evidence="4" key="1">
    <citation type="submission" date="2022-08" db="EMBL/GenBank/DDBJ databases">
        <authorList>
            <person name="Dale J.L."/>
        </authorList>
    </citation>
    <scope>NUCLEOTIDE SEQUENCE</scope>
    <source>
        <strain evidence="4">2022EL-00758</strain>
    </source>
</reference>
<keyword evidence="3" id="KW-0281">Fimbrium</keyword>
<dbReference type="SUPFAM" id="SSF49401">
    <property type="entry name" value="Bacterial adhesins"/>
    <property type="match status" value="1"/>
</dbReference>
<dbReference type="Gene3D" id="2.60.40.1090">
    <property type="entry name" value="Fimbrial-type adhesion domain"/>
    <property type="match status" value="1"/>
</dbReference>
<name>A0A9Q4GR16_MORMO</name>
<dbReference type="RefSeq" id="WP_267785363.1">
    <property type="nucleotide sequence ID" value="NZ_JAPNMI010000003.1"/>
</dbReference>
<protein>
    <submittedName>
        <fullName evidence="4">Fimbrial protein</fullName>
    </submittedName>
</protein>
<evidence type="ECO:0000256" key="3">
    <source>
        <dbReference type="ARBA" id="ARBA00023263"/>
    </source>
</evidence>
<dbReference type="AlphaFoldDB" id="A0A9Q4GR16"/>
<accession>A0A9Q4GR16</accession>
<dbReference type="EMBL" id="JAPNMI010000003">
    <property type="protein sequence ID" value="MCY0789461.1"/>
    <property type="molecule type" value="Genomic_DNA"/>
</dbReference>
<evidence type="ECO:0000313" key="4">
    <source>
        <dbReference type="EMBL" id="MCY0789461.1"/>
    </source>
</evidence>
<dbReference type="PANTHER" id="PTHR33420:SF10">
    <property type="entry name" value="FIMBRIAE MAJOR SUBUNIT"/>
    <property type="match status" value="1"/>
</dbReference>
<dbReference type="Pfam" id="PF16970">
    <property type="entry name" value="FimA"/>
    <property type="match status" value="1"/>
</dbReference>
<dbReference type="InterPro" id="IPR039458">
    <property type="entry name" value="FimA-like"/>
</dbReference>
<dbReference type="InterPro" id="IPR050263">
    <property type="entry name" value="Bact_Fimbrial_Adh_Pro"/>
</dbReference>
<sequence length="198" mass="21647">MYLMNIIKKYGISLFPKAMVLFILLGIFTYSRAEVICDNCDLKNIKVEFKGIYKEGTCIISVNGGSSDGTVFLPTISYRTLSSAGNEAGATKFTVALDNCPKDVEAVLFFKSDSNLSPVNKNLKNSVGANFAKNVELRIRDDQSKHIGIDDPLSGQSYFISDVNSSVSKDYYVSYFAGDNAVSPGNVVAKSILEVIYK</sequence>
<evidence type="ECO:0000313" key="5">
    <source>
        <dbReference type="Proteomes" id="UP001076655"/>
    </source>
</evidence>
<evidence type="ECO:0000256" key="2">
    <source>
        <dbReference type="ARBA" id="ARBA00006671"/>
    </source>
</evidence>
<dbReference type="Proteomes" id="UP001076655">
    <property type="component" value="Unassembled WGS sequence"/>
</dbReference>
<dbReference type="PANTHER" id="PTHR33420">
    <property type="entry name" value="FIMBRIAL SUBUNIT ELFA-RELATED"/>
    <property type="match status" value="1"/>
</dbReference>
<comment type="similarity">
    <text evidence="2">Belongs to the fimbrial protein family.</text>
</comment>
<comment type="caution">
    <text evidence="4">The sequence shown here is derived from an EMBL/GenBank/DDBJ whole genome shotgun (WGS) entry which is preliminary data.</text>
</comment>
<dbReference type="GO" id="GO:0043709">
    <property type="term" value="P:cell adhesion involved in single-species biofilm formation"/>
    <property type="evidence" value="ECO:0007669"/>
    <property type="project" value="TreeGrafter"/>
</dbReference>
<gene>
    <name evidence="4" type="ORF">N0392_07140</name>
</gene>